<accession>A0ACC2HKB6</accession>
<reference evidence="1" key="1">
    <citation type="submission" date="2021-05" db="EMBL/GenBank/DDBJ databases">
        <authorList>
            <person name="Pan Q."/>
            <person name="Jouanno E."/>
            <person name="Zahm M."/>
            <person name="Klopp C."/>
            <person name="Cabau C."/>
            <person name="Louis A."/>
            <person name="Berthelot C."/>
            <person name="Parey E."/>
            <person name="Roest Crollius H."/>
            <person name="Montfort J."/>
            <person name="Robinson-Rechavi M."/>
            <person name="Bouchez O."/>
            <person name="Lampietro C."/>
            <person name="Lopez Roques C."/>
            <person name="Donnadieu C."/>
            <person name="Postlethwait J."/>
            <person name="Bobe J."/>
            <person name="Dillon D."/>
            <person name="Chandos A."/>
            <person name="von Hippel F."/>
            <person name="Guiguen Y."/>
        </authorList>
    </citation>
    <scope>NUCLEOTIDE SEQUENCE</scope>
    <source>
        <strain evidence="1">YG-Jan2019</strain>
    </source>
</reference>
<keyword evidence="2" id="KW-1185">Reference proteome</keyword>
<evidence type="ECO:0000313" key="2">
    <source>
        <dbReference type="Proteomes" id="UP001157502"/>
    </source>
</evidence>
<dbReference type="Proteomes" id="UP001157502">
    <property type="component" value="Chromosome 1"/>
</dbReference>
<comment type="caution">
    <text evidence="1">The sequence shown here is derived from an EMBL/GenBank/DDBJ whole genome shotgun (WGS) entry which is preliminary data.</text>
</comment>
<name>A0ACC2HKB6_DALPE</name>
<protein>
    <submittedName>
        <fullName evidence="1">Uncharacterized protein</fullName>
    </submittedName>
</protein>
<dbReference type="EMBL" id="CM055728">
    <property type="protein sequence ID" value="KAJ8016449.1"/>
    <property type="molecule type" value="Genomic_DNA"/>
</dbReference>
<organism evidence="1 2">
    <name type="scientific">Dallia pectoralis</name>
    <name type="common">Alaska blackfish</name>
    <dbReference type="NCBI Taxonomy" id="75939"/>
    <lineage>
        <taxon>Eukaryota</taxon>
        <taxon>Metazoa</taxon>
        <taxon>Chordata</taxon>
        <taxon>Craniata</taxon>
        <taxon>Vertebrata</taxon>
        <taxon>Euteleostomi</taxon>
        <taxon>Actinopterygii</taxon>
        <taxon>Neopterygii</taxon>
        <taxon>Teleostei</taxon>
        <taxon>Protacanthopterygii</taxon>
        <taxon>Esociformes</taxon>
        <taxon>Umbridae</taxon>
        <taxon>Dallia</taxon>
    </lineage>
</organism>
<evidence type="ECO:0000313" key="1">
    <source>
        <dbReference type="EMBL" id="KAJ8016449.1"/>
    </source>
</evidence>
<proteinExistence type="predicted"/>
<gene>
    <name evidence="1" type="ORF">DPEC_G00007320</name>
</gene>
<sequence length="444" mass="49600">MCNVDILQNFEIYIPKKAEVKTTPIETLPNSMLTRMGVPCSPGNRVTRRSALLATWISPVVIRERGCSQDSPTENGTKNNLASLVNLESQDAMDPLLIPFISSSYTAFNVLSEFLPSKQNLRRETRTVDTPLPQGHPPIPRQDTIIIHHGRIFLSIKKTKTVGGKRKHNPDQKKSLPPKEPPRSPEAEQVVLSPARKRPIELQVKKEEQQRFGKTRKVQTRSSISSPGDLEPQQAAEQCPSTEEALNTKHNQLVRKLFPANRLKIPGRCLEQKEFITQEHKSPVNSNTSCKRPSIDFSCRGGISSEANDDQEKDRDEEVGHNLRSVKRHQVKKDNKSKIGKEAGAATSGEEPGVGDNPSDVLNDTSIPAEAVNPDKSPGIQVVAPDYVTRECDKMAECPVTPTHSSTQIQYHGFDFEQSAREERINRIRAKLRDREAALNNLRS</sequence>